<proteinExistence type="predicted"/>
<evidence type="ECO:0000313" key="1">
    <source>
        <dbReference type="EnsemblPlants" id="OB12G11750.1"/>
    </source>
</evidence>
<dbReference type="AlphaFoldDB" id="J3NB17"/>
<dbReference type="EnsemblPlants" id="OB12G11750.1">
    <property type="protein sequence ID" value="OB12G11750.1"/>
    <property type="gene ID" value="OB12G11750"/>
</dbReference>
<dbReference type="HOGENOM" id="CLU_2041644_0_0_1"/>
<dbReference type="Proteomes" id="UP000006038">
    <property type="component" value="Chromosome 12"/>
</dbReference>
<evidence type="ECO:0000313" key="2">
    <source>
        <dbReference type="Proteomes" id="UP000006038"/>
    </source>
</evidence>
<keyword evidence="2" id="KW-1185">Reference proteome</keyword>
<protein>
    <submittedName>
        <fullName evidence="1">Uncharacterized protein</fullName>
    </submittedName>
</protein>
<sequence>MASAVAPSSCLILPQLRSATTPRKLLLAVDGLLHCAHPPLLQQQQRRPTSSATVACSPCKNHRGAMMELEDCLYKLYKLRLDGDVIPTIVFSAASDSRVKLPTLSATEQHLAALECTREYI</sequence>
<organism evidence="1">
    <name type="scientific">Oryza brachyantha</name>
    <name type="common">malo sina</name>
    <dbReference type="NCBI Taxonomy" id="4533"/>
    <lineage>
        <taxon>Eukaryota</taxon>
        <taxon>Viridiplantae</taxon>
        <taxon>Streptophyta</taxon>
        <taxon>Embryophyta</taxon>
        <taxon>Tracheophyta</taxon>
        <taxon>Spermatophyta</taxon>
        <taxon>Magnoliopsida</taxon>
        <taxon>Liliopsida</taxon>
        <taxon>Poales</taxon>
        <taxon>Poaceae</taxon>
        <taxon>BOP clade</taxon>
        <taxon>Oryzoideae</taxon>
        <taxon>Oryzeae</taxon>
        <taxon>Oryzinae</taxon>
        <taxon>Oryza</taxon>
    </lineage>
</organism>
<reference evidence="1" key="2">
    <citation type="submission" date="2013-04" db="UniProtKB">
        <authorList>
            <consortium name="EnsemblPlants"/>
        </authorList>
    </citation>
    <scope>IDENTIFICATION</scope>
</reference>
<reference evidence="1" key="1">
    <citation type="journal article" date="2013" name="Nat. Commun.">
        <title>Whole-genome sequencing of Oryza brachyantha reveals mechanisms underlying Oryza genome evolution.</title>
        <authorList>
            <person name="Chen J."/>
            <person name="Huang Q."/>
            <person name="Gao D."/>
            <person name="Wang J."/>
            <person name="Lang Y."/>
            <person name="Liu T."/>
            <person name="Li B."/>
            <person name="Bai Z."/>
            <person name="Luis Goicoechea J."/>
            <person name="Liang C."/>
            <person name="Chen C."/>
            <person name="Zhang W."/>
            <person name="Sun S."/>
            <person name="Liao Y."/>
            <person name="Zhang X."/>
            <person name="Yang L."/>
            <person name="Song C."/>
            <person name="Wang M."/>
            <person name="Shi J."/>
            <person name="Liu G."/>
            <person name="Liu J."/>
            <person name="Zhou H."/>
            <person name="Zhou W."/>
            <person name="Yu Q."/>
            <person name="An N."/>
            <person name="Chen Y."/>
            <person name="Cai Q."/>
            <person name="Wang B."/>
            <person name="Liu B."/>
            <person name="Min J."/>
            <person name="Huang Y."/>
            <person name="Wu H."/>
            <person name="Li Z."/>
            <person name="Zhang Y."/>
            <person name="Yin Y."/>
            <person name="Song W."/>
            <person name="Jiang J."/>
            <person name="Jackson S.A."/>
            <person name="Wing R.A."/>
            <person name="Wang J."/>
            <person name="Chen M."/>
        </authorList>
    </citation>
    <scope>NUCLEOTIDE SEQUENCE [LARGE SCALE GENOMIC DNA]</scope>
    <source>
        <strain evidence="1">cv. IRGC 101232</strain>
    </source>
</reference>
<dbReference type="Gramene" id="OB12G11750.1">
    <property type="protein sequence ID" value="OB12G11750.1"/>
    <property type="gene ID" value="OB12G11750"/>
</dbReference>
<name>J3NB17_ORYBR</name>
<accession>J3NB17</accession>